<comment type="similarity">
    <text evidence="2">Belongs to the calycin superfamily. Lipocalin family. Highly divergent.</text>
</comment>
<dbReference type="InterPro" id="IPR012674">
    <property type="entry name" value="Calycin"/>
</dbReference>
<reference evidence="15" key="1">
    <citation type="journal article" date="2004" name="Nature">
        <title>Genome duplication in the teleost fish Tetraodon nigroviridis reveals the early vertebrate proto-karyotype.</title>
        <authorList>
            <person name="Jaillon O."/>
            <person name="Aury J.-M."/>
            <person name="Brunet F."/>
            <person name="Petit J.-L."/>
            <person name="Stange-Thomann N."/>
            <person name="Mauceli E."/>
            <person name="Bouneau L."/>
            <person name="Fischer C."/>
            <person name="Ozouf-Costaz C."/>
            <person name="Bernot A."/>
            <person name="Nicaud S."/>
            <person name="Jaffe D."/>
            <person name="Fisher S."/>
            <person name="Lutfalla G."/>
            <person name="Dossat C."/>
            <person name="Segurens B."/>
            <person name="Dasilva C."/>
            <person name="Salanoubat M."/>
            <person name="Levy M."/>
            <person name="Boudet N."/>
            <person name="Castellano S."/>
            <person name="Anthouard V."/>
            <person name="Jubin C."/>
            <person name="Castelli V."/>
            <person name="Katinka M."/>
            <person name="Vacherie B."/>
            <person name="Biemont C."/>
            <person name="Skalli Z."/>
            <person name="Cattolico L."/>
            <person name="Poulain J."/>
            <person name="De Berardinis V."/>
            <person name="Cruaud C."/>
            <person name="Duprat S."/>
            <person name="Brottier P."/>
            <person name="Coutanceau J.-P."/>
            <person name="Gouzy J."/>
            <person name="Parra G."/>
            <person name="Lardier G."/>
            <person name="Chapple C."/>
            <person name="McKernan K.J."/>
            <person name="McEwan P."/>
            <person name="Bosak S."/>
            <person name="Kellis M."/>
            <person name="Volff J.-N."/>
            <person name="Guigo R."/>
            <person name="Zody M.C."/>
            <person name="Mesirov J."/>
            <person name="Lindblad-Toh K."/>
            <person name="Birren B."/>
            <person name="Nusbaum C."/>
            <person name="Kahn D."/>
            <person name="Robinson-Rechavi M."/>
            <person name="Laudet V."/>
            <person name="Schachter V."/>
            <person name="Quetier F."/>
            <person name="Saurin W."/>
            <person name="Scarpelli C."/>
            <person name="Wincker P."/>
            <person name="Lander E.S."/>
            <person name="Weissenbach J."/>
            <person name="Roest Crollius H."/>
        </authorList>
    </citation>
    <scope>NUCLEOTIDE SEQUENCE [LARGE SCALE GENOMIC DNA]</scope>
</reference>
<keyword evidence="15" id="KW-1185">Reference proteome</keyword>
<dbReference type="GO" id="GO:0034375">
    <property type="term" value="P:high-density lipoprotein particle remodeling"/>
    <property type="evidence" value="ECO:0007669"/>
    <property type="project" value="TreeGrafter"/>
</dbReference>
<reference evidence="14" key="3">
    <citation type="submission" date="2025-09" db="UniProtKB">
        <authorList>
            <consortium name="Ensembl"/>
        </authorList>
    </citation>
    <scope>IDENTIFICATION</scope>
</reference>
<evidence type="ECO:0000256" key="8">
    <source>
        <dbReference type="ARBA" id="ARBA00022850"/>
    </source>
</evidence>
<dbReference type="Ensembl" id="ENSTNIT00000003249.1">
    <property type="protein sequence ID" value="ENSTNIP00000003212.1"/>
    <property type="gene ID" value="ENSTNIG00000011648.1"/>
</dbReference>
<keyword evidence="5" id="KW-0813">Transport</keyword>
<feature type="region of interest" description="Disordered" evidence="12">
    <location>
        <begin position="100"/>
        <end position="148"/>
    </location>
</feature>
<keyword evidence="6" id="KW-0964">Secreted</keyword>
<comment type="subcellular location">
    <subcellularLocation>
        <location evidence="1">Secreted</location>
    </subcellularLocation>
</comment>
<keyword evidence="7 13" id="KW-0732">Signal</keyword>
<evidence type="ECO:0000256" key="13">
    <source>
        <dbReference type="SAM" id="SignalP"/>
    </source>
</evidence>
<sequence length="164" mass="18167">MWNKVVSWLLSLYSLFYPGPGPCPSLQLMPANTLDQQQFLGKWYFRAAASRHQAHIAKFKPLDSLWFSMEKSGNDTLLLTGHMHMEGPPQEPAVERPVGQLPRVHHPTGGGARGGPEQTAAVRPPQGRGPRRGGRLSEERSLSQHVGQALHFLGKKNCAVEDQE</sequence>
<evidence type="ECO:0000256" key="5">
    <source>
        <dbReference type="ARBA" id="ARBA00022448"/>
    </source>
</evidence>
<dbReference type="GeneTree" id="ENSGT00940000169242"/>
<dbReference type="GO" id="GO:0005543">
    <property type="term" value="F:phospholipid binding"/>
    <property type="evidence" value="ECO:0007669"/>
    <property type="project" value="TreeGrafter"/>
</dbReference>
<organism evidence="14 15">
    <name type="scientific">Tetraodon nigroviridis</name>
    <name type="common">Spotted green pufferfish</name>
    <name type="synonym">Chelonodon nigroviridis</name>
    <dbReference type="NCBI Taxonomy" id="99883"/>
    <lineage>
        <taxon>Eukaryota</taxon>
        <taxon>Metazoa</taxon>
        <taxon>Chordata</taxon>
        <taxon>Craniata</taxon>
        <taxon>Vertebrata</taxon>
        <taxon>Euteleostomi</taxon>
        <taxon>Actinopterygii</taxon>
        <taxon>Neopterygii</taxon>
        <taxon>Teleostei</taxon>
        <taxon>Neoteleostei</taxon>
        <taxon>Acanthomorphata</taxon>
        <taxon>Eupercaria</taxon>
        <taxon>Tetraodontiformes</taxon>
        <taxon>Tetradontoidea</taxon>
        <taxon>Tetraodontidae</taxon>
        <taxon>Tetraodon</taxon>
    </lineage>
</organism>
<accession>H3C4P3</accession>
<protein>
    <recommendedName>
        <fullName evidence="4">Apolipoprotein M</fullName>
    </recommendedName>
</protein>
<dbReference type="Gene3D" id="2.40.128.20">
    <property type="match status" value="1"/>
</dbReference>
<name>H3C4P3_TETNG</name>
<dbReference type="HOGENOM" id="CLU_1618489_0_0_1"/>
<evidence type="ECO:0000256" key="6">
    <source>
        <dbReference type="ARBA" id="ARBA00022525"/>
    </source>
</evidence>
<dbReference type="AlphaFoldDB" id="H3C4P3"/>
<evidence type="ECO:0000256" key="11">
    <source>
        <dbReference type="ARBA" id="ARBA00025553"/>
    </source>
</evidence>
<dbReference type="SUPFAM" id="SSF50814">
    <property type="entry name" value="Lipocalins"/>
    <property type="match status" value="1"/>
</dbReference>
<evidence type="ECO:0000256" key="2">
    <source>
        <dbReference type="ARBA" id="ARBA00007071"/>
    </source>
</evidence>
<evidence type="ECO:0000256" key="4">
    <source>
        <dbReference type="ARBA" id="ARBA00019937"/>
    </source>
</evidence>
<evidence type="ECO:0000256" key="12">
    <source>
        <dbReference type="SAM" id="MobiDB-lite"/>
    </source>
</evidence>
<proteinExistence type="inferred from homology"/>
<evidence type="ECO:0000256" key="3">
    <source>
        <dbReference type="ARBA" id="ARBA00011559"/>
    </source>
</evidence>
<evidence type="ECO:0000256" key="1">
    <source>
        <dbReference type="ARBA" id="ARBA00004613"/>
    </source>
</evidence>
<dbReference type="GO" id="GO:0034361">
    <property type="term" value="C:very-low-density lipoprotein particle"/>
    <property type="evidence" value="ECO:0007669"/>
    <property type="project" value="TreeGrafter"/>
</dbReference>
<evidence type="ECO:0000256" key="9">
    <source>
        <dbReference type="ARBA" id="ARBA00023055"/>
    </source>
</evidence>
<feature type="signal peptide" evidence="13">
    <location>
        <begin position="1"/>
        <end position="18"/>
    </location>
</feature>
<evidence type="ECO:0000313" key="15">
    <source>
        <dbReference type="Proteomes" id="UP000007303"/>
    </source>
</evidence>
<feature type="chain" id="PRO_5003581424" description="Apolipoprotein M" evidence="13">
    <location>
        <begin position="19"/>
        <end position="164"/>
    </location>
</feature>
<dbReference type="GO" id="GO:0033344">
    <property type="term" value="P:cholesterol efflux"/>
    <property type="evidence" value="ECO:0007669"/>
    <property type="project" value="TreeGrafter"/>
</dbReference>
<keyword evidence="8" id="KW-0345">HDL</keyword>
<dbReference type="GO" id="GO:0034384">
    <property type="term" value="P:high-density lipoprotein particle clearance"/>
    <property type="evidence" value="ECO:0007669"/>
    <property type="project" value="TreeGrafter"/>
</dbReference>
<dbReference type="GO" id="GO:0034380">
    <property type="term" value="P:high-density lipoprotein particle assembly"/>
    <property type="evidence" value="ECO:0007669"/>
    <property type="project" value="TreeGrafter"/>
</dbReference>
<dbReference type="PANTHER" id="PTHR32028">
    <property type="entry name" value="APOLIPOPROTEIN M"/>
    <property type="match status" value="1"/>
</dbReference>
<reference evidence="14" key="2">
    <citation type="submission" date="2025-08" db="UniProtKB">
        <authorList>
            <consortium name="Ensembl"/>
        </authorList>
    </citation>
    <scope>IDENTIFICATION</scope>
</reference>
<comment type="function">
    <text evidence="11">Probably involved in lipid transport. Can bind sphingosine-1-phosphate, myristic acid, palmitic acid and stearic acid, retinol, all-trans-retinoic acid and 9-cis-retinoic acid.</text>
</comment>
<evidence type="ECO:0000313" key="14">
    <source>
        <dbReference type="Ensembl" id="ENSTNIP00000003212.1"/>
    </source>
</evidence>
<dbReference type="Pfam" id="PF11032">
    <property type="entry name" value="ApoM"/>
    <property type="match status" value="1"/>
</dbReference>
<dbReference type="GO" id="GO:0005319">
    <property type="term" value="F:lipid transporter activity"/>
    <property type="evidence" value="ECO:0007669"/>
    <property type="project" value="TreeGrafter"/>
</dbReference>
<comment type="subunit">
    <text evidence="3">Interacts with LRP2; LRP2 mediates APOM renal uptake and subsequent lysosomal degradation.</text>
</comment>
<dbReference type="GO" id="GO:0034364">
    <property type="term" value="C:high-density lipoprotein particle"/>
    <property type="evidence" value="ECO:0007669"/>
    <property type="project" value="UniProtKB-KW"/>
</dbReference>
<dbReference type="PANTHER" id="PTHR32028:SF1">
    <property type="entry name" value="APOLIPOPROTEIN M"/>
    <property type="match status" value="1"/>
</dbReference>
<dbReference type="Proteomes" id="UP000007303">
    <property type="component" value="Unassembled WGS sequence"/>
</dbReference>
<dbReference type="GO" id="GO:0034362">
    <property type="term" value="C:low-density lipoprotein particle"/>
    <property type="evidence" value="ECO:0007669"/>
    <property type="project" value="TreeGrafter"/>
</dbReference>
<evidence type="ECO:0000256" key="10">
    <source>
        <dbReference type="ARBA" id="ARBA00023157"/>
    </source>
</evidence>
<keyword evidence="9" id="KW-0445">Lipid transport</keyword>
<evidence type="ECO:0000256" key="7">
    <source>
        <dbReference type="ARBA" id="ARBA00022729"/>
    </source>
</evidence>
<dbReference type="InterPro" id="IPR022734">
    <property type="entry name" value="ApoM"/>
</dbReference>
<keyword evidence="10" id="KW-1015">Disulfide bond</keyword>